<organism evidence="1 2">
    <name type="scientific">Segatella copri</name>
    <dbReference type="NCBI Taxonomy" id="165179"/>
    <lineage>
        <taxon>Bacteria</taxon>
        <taxon>Pseudomonadati</taxon>
        <taxon>Bacteroidota</taxon>
        <taxon>Bacteroidia</taxon>
        <taxon>Bacteroidales</taxon>
        <taxon>Prevotellaceae</taxon>
        <taxon>Segatella</taxon>
    </lineage>
</organism>
<evidence type="ECO:0000313" key="1">
    <source>
        <dbReference type="EMBL" id="MQN80350.1"/>
    </source>
</evidence>
<proteinExistence type="predicted"/>
<evidence type="ECO:0000313" key="2">
    <source>
        <dbReference type="Proteomes" id="UP000480425"/>
    </source>
</evidence>
<accession>A0A6G1TZY9</accession>
<comment type="caution">
    <text evidence="1">The sequence shown here is derived from an EMBL/GenBank/DDBJ whole genome shotgun (WGS) entry which is preliminary data.</text>
</comment>
<dbReference type="Proteomes" id="UP000480425">
    <property type="component" value="Unassembled WGS sequence"/>
</dbReference>
<sequence>MHITCCASAYQLICKRTTAVVRPEILTNSKTYTILSNNLYYVFQQHISNIPTNKKGESFTYDTPSLLKPEHN</sequence>
<reference evidence="1 2" key="1">
    <citation type="submission" date="2019-09" db="EMBL/GenBank/DDBJ databases">
        <title>Distinct polysaccharide growth profiles of human intestinal Prevotella copri isolates.</title>
        <authorList>
            <person name="Fehlner-Peach H."/>
            <person name="Magnabosco C."/>
            <person name="Raghavan V."/>
            <person name="Scher J.U."/>
            <person name="Tett A."/>
            <person name="Cox L.M."/>
            <person name="Gottsegen C."/>
            <person name="Watters A."/>
            <person name="Wiltshire- Gordon J.D."/>
            <person name="Segata N."/>
            <person name="Bonneau R."/>
            <person name="Littman D.R."/>
        </authorList>
    </citation>
    <scope>NUCLEOTIDE SEQUENCE [LARGE SCALE GENOMIC DNA]</scope>
    <source>
        <strain evidence="2">iA622</strain>
    </source>
</reference>
<protein>
    <submittedName>
        <fullName evidence="1">Uncharacterized protein</fullName>
    </submittedName>
</protein>
<name>A0A6G1TZY9_9BACT</name>
<gene>
    <name evidence="1" type="ORF">F7D73_05185</name>
</gene>
<dbReference type="EMBL" id="VZCB01000046">
    <property type="protein sequence ID" value="MQN80350.1"/>
    <property type="molecule type" value="Genomic_DNA"/>
</dbReference>
<dbReference type="AlphaFoldDB" id="A0A6G1TZY9"/>